<dbReference type="RefSeq" id="WP_378202404.1">
    <property type="nucleotide sequence ID" value="NZ_JBHMBK010000033.1"/>
</dbReference>
<evidence type="ECO:0000313" key="2">
    <source>
        <dbReference type="EMBL" id="MFB9689149.1"/>
    </source>
</evidence>
<proteinExistence type="predicted"/>
<feature type="transmembrane region" description="Helical" evidence="1">
    <location>
        <begin position="51"/>
        <end position="67"/>
    </location>
</feature>
<sequence>MRVSRARGWVDALVVGWLVCLALDLALSFAPVPVWVALGLAGPVRLPWWDLPARAVATAVLVLALTART</sequence>
<gene>
    <name evidence="2" type="ORF">ACFFTO_33665</name>
</gene>
<evidence type="ECO:0000256" key="1">
    <source>
        <dbReference type="SAM" id="Phobius"/>
    </source>
</evidence>
<dbReference type="EMBL" id="JBHMBK010000033">
    <property type="protein sequence ID" value="MFB9689149.1"/>
    <property type="molecule type" value="Genomic_DNA"/>
</dbReference>
<comment type="caution">
    <text evidence="2">The sequence shown here is derived from an EMBL/GenBank/DDBJ whole genome shotgun (WGS) entry which is preliminary data.</text>
</comment>
<protein>
    <submittedName>
        <fullName evidence="2">Uncharacterized protein</fullName>
    </submittedName>
</protein>
<keyword evidence="1" id="KW-0472">Membrane</keyword>
<keyword evidence="1" id="KW-1133">Transmembrane helix</keyword>
<evidence type="ECO:0000313" key="3">
    <source>
        <dbReference type="Proteomes" id="UP001589535"/>
    </source>
</evidence>
<accession>A0ABV5UCN1</accession>
<name>A0ABV5UCN1_9PSEU</name>
<keyword evidence="1" id="KW-0812">Transmembrane</keyword>
<organism evidence="2 3">
    <name type="scientific">Amycolatopsis plumensis</name>
    <dbReference type="NCBI Taxonomy" id="236508"/>
    <lineage>
        <taxon>Bacteria</taxon>
        <taxon>Bacillati</taxon>
        <taxon>Actinomycetota</taxon>
        <taxon>Actinomycetes</taxon>
        <taxon>Pseudonocardiales</taxon>
        <taxon>Pseudonocardiaceae</taxon>
        <taxon>Amycolatopsis</taxon>
    </lineage>
</organism>
<keyword evidence="3" id="KW-1185">Reference proteome</keyword>
<dbReference type="Proteomes" id="UP001589535">
    <property type="component" value="Unassembled WGS sequence"/>
</dbReference>
<reference evidence="2 3" key="1">
    <citation type="submission" date="2024-09" db="EMBL/GenBank/DDBJ databases">
        <authorList>
            <person name="Sun Q."/>
            <person name="Mori K."/>
        </authorList>
    </citation>
    <scope>NUCLEOTIDE SEQUENCE [LARGE SCALE GENOMIC DNA]</scope>
    <source>
        <strain evidence="2 3">JCM 13852</strain>
    </source>
</reference>